<keyword evidence="4 5" id="KW-0472">Membrane</keyword>
<evidence type="ECO:0000256" key="3">
    <source>
        <dbReference type="ARBA" id="ARBA00022989"/>
    </source>
</evidence>
<keyword evidence="3 5" id="KW-1133">Transmembrane helix</keyword>
<evidence type="ECO:0000256" key="2">
    <source>
        <dbReference type="ARBA" id="ARBA00022692"/>
    </source>
</evidence>
<sequence length="170" mass="17751">MSAFVLAEASGTAGYIVAAIALTAVALMLFFAEIFIPSFGLISLIALGCMAGSAALAFQAGSGVGYLFIVLNALAIPIVVVIAFKLLPRSPLVLSATFEDEKPRAPATESDEELVGREGVAETDLRPAGKARIDGRRVDVLTDGEYVDSGTRVKVVRVEGARVLVRVVKG</sequence>
<feature type="transmembrane region" description="Helical" evidence="5">
    <location>
        <begin position="64"/>
        <end position="87"/>
    </location>
</feature>
<keyword evidence="2 5" id="KW-0812">Transmembrane</keyword>
<dbReference type="PANTHER" id="PTHR33507">
    <property type="entry name" value="INNER MEMBRANE PROTEIN YBBJ"/>
    <property type="match status" value="1"/>
</dbReference>
<feature type="transmembrane region" description="Helical" evidence="5">
    <location>
        <begin position="12"/>
        <end position="32"/>
    </location>
</feature>
<dbReference type="EMBL" id="BARU01031192">
    <property type="protein sequence ID" value="GAH71883.1"/>
    <property type="molecule type" value="Genomic_DNA"/>
</dbReference>
<gene>
    <name evidence="7" type="ORF">S03H2_49371</name>
</gene>
<feature type="transmembrane region" description="Helical" evidence="5">
    <location>
        <begin position="39"/>
        <end position="58"/>
    </location>
</feature>
<organism evidence="7">
    <name type="scientific">marine sediment metagenome</name>
    <dbReference type="NCBI Taxonomy" id="412755"/>
    <lineage>
        <taxon>unclassified sequences</taxon>
        <taxon>metagenomes</taxon>
        <taxon>ecological metagenomes</taxon>
    </lineage>
</organism>
<comment type="subcellular location">
    <subcellularLocation>
        <location evidence="1">Membrane</location>
        <topology evidence="1">Multi-pass membrane protein</topology>
    </subcellularLocation>
</comment>
<evidence type="ECO:0000313" key="7">
    <source>
        <dbReference type="EMBL" id="GAH71883.1"/>
    </source>
</evidence>
<dbReference type="InterPro" id="IPR002810">
    <property type="entry name" value="NfeD-like_C"/>
</dbReference>
<name>X1JQ11_9ZZZZ</name>
<feature type="domain" description="NfeD-like C-terminal" evidence="6">
    <location>
        <begin position="112"/>
        <end position="166"/>
    </location>
</feature>
<dbReference type="GO" id="GO:0016020">
    <property type="term" value="C:membrane"/>
    <property type="evidence" value="ECO:0007669"/>
    <property type="project" value="UniProtKB-SubCell"/>
</dbReference>
<dbReference type="PANTHER" id="PTHR33507:SF4">
    <property type="entry name" value="NODULATION COMPETITIVENESS PROTEIN NFED"/>
    <property type="match status" value="1"/>
</dbReference>
<dbReference type="InterPro" id="IPR052165">
    <property type="entry name" value="Membrane_assoc_protease"/>
</dbReference>
<comment type="caution">
    <text evidence="7">The sequence shown here is derived from an EMBL/GenBank/DDBJ whole genome shotgun (WGS) entry which is preliminary data.</text>
</comment>
<evidence type="ECO:0000256" key="5">
    <source>
        <dbReference type="SAM" id="Phobius"/>
    </source>
</evidence>
<evidence type="ECO:0000256" key="1">
    <source>
        <dbReference type="ARBA" id="ARBA00004141"/>
    </source>
</evidence>
<dbReference type="InterPro" id="IPR012340">
    <property type="entry name" value="NA-bd_OB-fold"/>
</dbReference>
<dbReference type="SUPFAM" id="SSF141322">
    <property type="entry name" value="NfeD domain-like"/>
    <property type="match status" value="1"/>
</dbReference>
<proteinExistence type="predicted"/>
<dbReference type="Gene3D" id="2.40.50.140">
    <property type="entry name" value="Nucleic acid-binding proteins"/>
    <property type="match status" value="1"/>
</dbReference>
<protein>
    <recommendedName>
        <fullName evidence="6">NfeD-like C-terminal domain-containing protein</fullName>
    </recommendedName>
</protein>
<dbReference type="AlphaFoldDB" id="X1JQ11"/>
<evidence type="ECO:0000259" key="6">
    <source>
        <dbReference type="Pfam" id="PF01957"/>
    </source>
</evidence>
<evidence type="ECO:0000256" key="4">
    <source>
        <dbReference type="ARBA" id="ARBA00023136"/>
    </source>
</evidence>
<dbReference type="Pfam" id="PF01957">
    <property type="entry name" value="NfeD"/>
    <property type="match status" value="1"/>
</dbReference>
<accession>X1JQ11</accession>
<reference evidence="7" key="1">
    <citation type="journal article" date="2014" name="Front. Microbiol.">
        <title>High frequency of phylogenetically diverse reductive dehalogenase-homologous genes in deep subseafloor sedimentary metagenomes.</title>
        <authorList>
            <person name="Kawai M."/>
            <person name="Futagami T."/>
            <person name="Toyoda A."/>
            <person name="Takaki Y."/>
            <person name="Nishi S."/>
            <person name="Hori S."/>
            <person name="Arai W."/>
            <person name="Tsubouchi T."/>
            <person name="Morono Y."/>
            <person name="Uchiyama I."/>
            <person name="Ito T."/>
            <person name="Fujiyama A."/>
            <person name="Inagaki F."/>
            <person name="Takami H."/>
        </authorList>
    </citation>
    <scope>NUCLEOTIDE SEQUENCE</scope>
    <source>
        <strain evidence="7">Expedition CK06-06</strain>
    </source>
</reference>